<dbReference type="GO" id="GO:0005524">
    <property type="term" value="F:ATP binding"/>
    <property type="evidence" value="ECO:0007669"/>
    <property type="project" value="UniProtKB-KW"/>
</dbReference>
<dbReference type="PANTHER" id="PTHR43309">
    <property type="entry name" value="5-OXOPROLINASE SUBUNIT C"/>
    <property type="match status" value="1"/>
</dbReference>
<evidence type="ECO:0000256" key="1">
    <source>
        <dbReference type="ARBA" id="ARBA00022741"/>
    </source>
</evidence>
<dbReference type="InterPro" id="IPR003778">
    <property type="entry name" value="CT_A_B"/>
</dbReference>
<dbReference type="SUPFAM" id="SSF50891">
    <property type="entry name" value="Cyclophilin-like"/>
    <property type="match status" value="1"/>
</dbReference>
<keyword evidence="3" id="KW-0067">ATP-binding</keyword>
<evidence type="ECO:0000259" key="4">
    <source>
        <dbReference type="SMART" id="SM00797"/>
    </source>
</evidence>
<evidence type="ECO:0000256" key="2">
    <source>
        <dbReference type="ARBA" id="ARBA00022801"/>
    </source>
</evidence>
<evidence type="ECO:0000256" key="3">
    <source>
        <dbReference type="ARBA" id="ARBA00022840"/>
    </source>
</evidence>
<dbReference type="NCBIfam" id="TIGR00724">
    <property type="entry name" value="urea_amlyse_rel"/>
    <property type="match status" value="1"/>
</dbReference>
<dbReference type="Proteomes" id="UP000199622">
    <property type="component" value="Unassembled WGS sequence"/>
</dbReference>
<organism evidence="5 6">
    <name type="scientific">Amycolatopsis tolypomycina</name>
    <dbReference type="NCBI Taxonomy" id="208445"/>
    <lineage>
        <taxon>Bacteria</taxon>
        <taxon>Bacillati</taxon>
        <taxon>Actinomycetota</taxon>
        <taxon>Actinomycetes</taxon>
        <taxon>Pseudonocardiales</taxon>
        <taxon>Pseudonocardiaceae</taxon>
        <taxon>Amycolatopsis</taxon>
    </lineage>
</organism>
<dbReference type="InterPro" id="IPR029000">
    <property type="entry name" value="Cyclophilin-like_dom_sf"/>
</dbReference>
<name>A0A1H5CQG4_9PSEU</name>
<dbReference type="RefSeq" id="WP_091318307.1">
    <property type="nucleotide sequence ID" value="NZ_FNSO01000004.1"/>
</dbReference>
<dbReference type="InterPro" id="IPR052708">
    <property type="entry name" value="PxpC"/>
</dbReference>
<dbReference type="STRING" id="208445.SAMN04489727_8912"/>
<keyword evidence="2" id="KW-0378">Hydrolase</keyword>
<dbReference type="EMBL" id="FNSO01000004">
    <property type="protein sequence ID" value="SED68821.1"/>
    <property type="molecule type" value="Genomic_DNA"/>
</dbReference>
<evidence type="ECO:0000313" key="6">
    <source>
        <dbReference type="Proteomes" id="UP000199622"/>
    </source>
</evidence>
<sequence length="283" mass="28970">MKLEVVRPGFATTVQDLGRPGHAALGVGRSGAADRASFRLANRLVGNPAGAAALEVTLGGLVLRASGVTTVAVTGAPCPLSKGGPNGPITLWPGEELALGTAASGLRCYVAVRGGIDVPPVLGSRATDTLGKLGPPPVTAGMLLPIGPAPRSFPVVDLAPRAALPAEPVLRVTPGPRRDWFAAPDELLSTVYTVSPDSDRVGIRLTGPALARARHDELPSEACVPGSLQVPPSGRPILFHADHPTTGGYPVIAVVEEEDLDLAAQLRPGQTVRFTPTEGGTFT</sequence>
<feature type="domain" description="Carboxyltransferase" evidence="4">
    <location>
        <begin position="24"/>
        <end position="282"/>
    </location>
</feature>
<dbReference type="AlphaFoldDB" id="A0A1H5CQG4"/>
<evidence type="ECO:0000313" key="5">
    <source>
        <dbReference type="EMBL" id="SED68821.1"/>
    </source>
</evidence>
<gene>
    <name evidence="5" type="ORF">SAMN04489727_8912</name>
</gene>
<proteinExistence type="predicted"/>
<dbReference type="GO" id="GO:0016787">
    <property type="term" value="F:hydrolase activity"/>
    <property type="evidence" value="ECO:0007669"/>
    <property type="project" value="UniProtKB-KW"/>
</dbReference>
<reference evidence="6" key="1">
    <citation type="submission" date="2016-10" db="EMBL/GenBank/DDBJ databases">
        <authorList>
            <person name="Varghese N."/>
            <person name="Submissions S."/>
        </authorList>
    </citation>
    <scope>NUCLEOTIDE SEQUENCE [LARGE SCALE GENOMIC DNA]</scope>
    <source>
        <strain evidence="6">DSM 44544</strain>
    </source>
</reference>
<protein>
    <submittedName>
        <fullName evidence="5">Biotin-dependent carboxylase uncharacterized domain-containing protein</fullName>
    </submittedName>
</protein>
<dbReference type="Pfam" id="PF02626">
    <property type="entry name" value="CT_A_B"/>
    <property type="match status" value="1"/>
</dbReference>
<dbReference type="PANTHER" id="PTHR43309:SF3">
    <property type="entry name" value="5-OXOPROLINASE SUBUNIT C"/>
    <property type="match status" value="1"/>
</dbReference>
<keyword evidence="1" id="KW-0547">Nucleotide-binding</keyword>
<dbReference type="OrthoDB" id="9768696at2"/>
<dbReference type="Gene3D" id="2.40.100.10">
    <property type="entry name" value="Cyclophilin-like"/>
    <property type="match status" value="1"/>
</dbReference>
<dbReference type="SMART" id="SM00797">
    <property type="entry name" value="AHS2"/>
    <property type="match status" value="1"/>
</dbReference>
<keyword evidence="6" id="KW-1185">Reference proteome</keyword>
<accession>A0A1H5CQG4</accession>